<proteinExistence type="predicted"/>
<reference evidence="9" key="2">
    <citation type="submission" date="2020-09" db="EMBL/GenBank/DDBJ databases">
        <authorList>
            <person name="Sun Q."/>
            <person name="Zhou Y."/>
        </authorList>
    </citation>
    <scope>NUCLEOTIDE SEQUENCE</scope>
    <source>
        <strain evidence="9">CGMCC 1.12195</strain>
    </source>
</reference>
<keyword evidence="3 6" id="KW-0597">Phosphoprotein</keyword>
<dbReference type="Pfam" id="PF00512">
    <property type="entry name" value="HisKA"/>
    <property type="match status" value="1"/>
</dbReference>
<dbReference type="InterPro" id="IPR003661">
    <property type="entry name" value="HisK_dim/P_dom"/>
</dbReference>
<evidence type="ECO:0000256" key="2">
    <source>
        <dbReference type="ARBA" id="ARBA00012438"/>
    </source>
</evidence>
<evidence type="ECO:0000259" key="7">
    <source>
        <dbReference type="PROSITE" id="PS50109"/>
    </source>
</evidence>
<evidence type="ECO:0000256" key="6">
    <source>
        <dbReference type="PROSITE-ProRule" id="PRU00169"/>
    </source>
</evidence>
<dbReference type="Proteomes" id="UP000660862">
    <property type="component" value="Unassembled WGS sequence"/>
</dbReference>
<evidence type="ECO:0000256" key="4">
    <source>
        <dbReference type="ARBA" id="ARBA00022679"/>
    </source>
</evidence>
<comment type="catalytic activity">
    <reaction evidence="1">
        <text>ATP + protein L-histidine = ADP + protein N-phospho-L-histidine.</text>
        <dbReference type="EC" id="2.7.13.3"/>
    </reaction>
</comment>
<keyword evidence="10" id="KW-1185">Reference proteome</keyword>
<dbReference type="PANTHER" id="PTHR43047:SF72">
    <property type="entry name" value="OSMOSENSING HISTIDINE PROTEIN KINASE SLN1"/>
    <property type="match status" value="1"/>
</dbReference>
<dbReference type="InterPro" id="IPR004358">
    <property type="entry name" value="Sig_transdc_His_kin-like_C"/>
</dbReference>
<dbReference type="GO" id="GO:0000155">
    <property type="term" value="F:phosphorelay sensor kinase activity"/>
    <property type="evidence" value="ECO:0007669"/>
    <property type="project" value="InterPro"/>
</dbReference>
<dbReference type="PROSITE" id="PS50110">
    <property type="entry name" value="RESPONSE_REGULATORY"/>
    <property type="match status" value="1"/>
</dbReference>
<comment type="caution">
    <text evidence="9">The sequence shown here is derived from an EMBL/GenBank/DDBJ whole genome shotgun (WGS) entry which is preliminary data.</text>
</comment>
<name>A0A917HXQ1_9SPHI</name>
<dbReference type="SUPFAM" id="SSF47384">
    <property type="entry name" value="Homodimeric domain of signal transducing histidine kinase"/>
    <property type="match status" value="1"/>
</dbReference>
<dbReference type="EC" id="2.7.13.3" evidence="2"/>
<keyword evidence="4" id="KW-0808">Transferase</keyword>
<dbReference type="Gene3D" id="3.30.565.10">
    <property type="entry name" value="Histidine kinase-like ATPase, C-terminal domain"/>
    <property type="match status" value="1"/>
</dbReference>
<dbReference type="Gene3D" id="1.10.287.130">
    <property type="match status" value="1"/>
</dbReference>
<dbReference type="Pfam" id="PF00072">
    <property type="entry name" value="Response_reg"/>
    <property type="match status" value="1"/>
</dbReference>
<dbReference type="Pfam" id="PF02518">
    <property type="entry name" value="HATPase_c"/>
    <property type="match status" value="1"/>
</dbReference>
<evidence type="ECO:0000313" key="10">
    <source>
        <dbReference type="Proteomes" id="UP000660862"/>
    </source>
</evidence>
<dbReference type="SUPFAM" id="SSF52172">
    <property type="entry name" value="CheY-like"/>
    <property type="match status" value="1"/>
</dbReference>
<dbReference type="InterPro" id="IPR005467">
    <property type="entry name" value="His_kinase_dom"/>
</dbReference>
<evidence type="ECO:0000313" key="9">
    <source>
        <dbReference type="EMBL" id="GGG97012.1"/>
    </source>
</evidence>
<evidence type="ECO:0000256" key="5">
    <source>
        <dbReference type="ARBA" id="ARBA00022777"/>
    </source>
</evidence>
<dbReference type="InterPro" id="IPR036097">
    <property type="entry name" value="HisK_dim/P_sf"/>
</dbReference>
<dbReference type="InterPro" id="IPR001789">
    <property type="entry name" value="Sig_transdc_resp-reg_receiver"/>
</dbReference>
<accession>A0A917HXQ1</accession>
<dbReference type="GO" id="GO:0009927">
    <property type="term" value="F:histidine phosphotransfer kinase activity"/>
    <property type="evidence" value="ECO:0007669"/>
    <property type="project" value="TreeGrafter"/>
</dbReference>
<keyword evidence="5 9" id="KW-0418">Kinase</keyword>
<reference evidence="9" key="1">
    <citation type="journal article" date="2014" name="Int. J. Syst. Evol. Microbiol.">
        <title>Complete genome sequence of Corynebacterium casei LMG S-19264T (=DSM 44701T), isolated from a smear-ripened cheese.</title>
        <authorList>
            <consortium name="US DOE Joint Genome Institute (JGI-PGF)"/>
            <person name="Walter F."/>
            <person name="Albersmeier A."/>
            <person name="Kalinowski J."/>
            <person name="Ruckert C."/>
        </authorList>
    </citation>
    <scope>NUCLEOTIDE SEQUENCE</scope>
    <source>
        <strain evidence="9">CGMCC 1.12195</strain>
    </source>
</reference>
<dbReference type="AlphaFoldDB" id="A0A917HXQ1"/>
<dbReference type="SMART" id="SM00388">
    <property type="entry name" value="HisKA"/>
    <property type="match status" value="1"/>
</dbReference>
<dbReference type="InterPro" id="IPR011006">
    <property type="entry name" value="CheY-like_superfamily"/>
</dbReference>
<feature type="modified residue" description="4-aspartylphosphate" evidence="6">
    <location>
        <position position="60"/>
    </location>
</feature>
<dbReference type="InterPro" id="IPR036890">
    <property type="entry name" value="HATPase_C_sf"/>
</dbReference>
<feature type="domain" description="Response regulatory" evidence="8">
    <location>
        <begin position="10"/>
        <end position="128"/>
    </location>
</feature>
<dbReference type="PRINTS" id="PR00344">
    <property type="entry name" value="BCTRLSENSOR"/>
</dbReference>
<dbReference type="PANTHER" id="PTHR43047">
    <property type="entry name" value="TWO-COMPONENT HISTIDINE PROTEIN KINASE"/>
    <property type="match status" value="1"/>
</dbReference>
<organism evidence="9 10">
    <name type="scientific">Parapedobacter pyrenivorans</name>
    <dbReference type="NCBI Taxonomy" id="1305674"/>
    <lineage>
        <taxon>Bacteria</taxon>
        <taxon>Pseudomonadati</taxon>
        <taxon>Bacteroidota</taxon>
        <taxon>Sphingobacteriia</taxon>
        <taxon>Sphingobacteriales</taxon>
        <taxon>Sphingobacteriaceae</taxon>
        <taxon>Parapedobacter</taxon>
    </lineage>
</organism>
<dbReference type="InterPro" id="IPR003594">
    <property type="entry name" value="HATPase_dom"/>
</dbReference>
<gene>
    <name evidence="9" type="ORF">GCM10007415_35380</name>
</gene>
<dbReference type="GO" id="GO:0005886">
    <property type="term" value="C:plasma membrane"/>
    <property type="evidence" value="ECO:0007669"/>
    <property type="project" value="TreeGrafter"/>
</dbReference>
<evidence type="ECO:0000256" key="1">
    <source>
        <dbReference type="ARBA" id="ARBA00000085"/>
    </source>
</evidence>
<dbReference type="Gene3D" id="3.40.50.2300">
    <property type="match status" value="1"/>
</dbReference>
<protein>
    <recommendedName>
        <fullName evidence="2">histidine kinase</fullName>
        <ecNumber evidence="2">2.7.13.3</ecNumber>
    </recommendedName>
</protein>
<dbReference type="EMBL" id="BMER01000004">
    <property type="protein sequence ID" value="GGG97012.1"/>
    <property type="molecule type" value="Genomic_DNA"/>
</dbReference>
<dbReference type="CDD" id="cd00082">
    <property type="entry name" value="HisKA"/>
    <property type="match status" value="1"/>
</dbReference>
<evidence type="ECO:0000256" key="3">
    <source>
        <dbReference type="ARBA" id="ARBA00022553"/>
    </source>
</evidence>
<feature type="domain" description="Histidine kinase" evidence="7">
    <location>
        <begin position="157"/>
        <end position="368"/>
    </location>
</feature>
<dbReference type="SUPFAM" id="SSF55874">
    <property type="entry name" value="ATPase domain of HSP90 chaperone/DNA topoisomerase II/histidine kinase"/>
    <property type="match status" value="1"/>
</dbReference>
<sequence length="368" mass="41458">MLLRMNYLFKILLVDDKPENIVALQNMLEAEKRVFVTATNGNDALRELLKHDDIGLVMLDVQMPDMDGFEVASLIKANPKTKHVAIIFVTAINKETRYVLKGFEEGAVDYLAKPLDVQVTRAKVSVFERLYCYQQELKQAIKAKEEVNAQLERFMYTVAHDLKSPLSGVFSLIDYIQTFPEIQASPQVQEYMRLCMEAVNHLNGMIASILDYSRTATYQQKTEPVDTGELARQIVQLLYPPPHIDIHIATALPVVTTNRLKLHQVFQNFISNAIKHNDKPKGQIEIGFSGLHEGYYSFFVKDNGPGIALADHERIFKLFETAGSDQVNPANSGVGLNIVKLFVEERGGKISVDSRPGEGSTFHFTWPA</sequence>
<dbReference type="PROSITE" id="PS50109">
    <property type="entry name" value="HIS_KIN"/>
    <property type="match status" value="1"/>
</dbReference>
<dbReference type="SMART" id="SM00387">
    <property type="entry name" value="HATPase_c"/>
    <property type="match status" value="1"/>
</dbReference>
<dbReference type="SMART" id="SM00448">
    <property type="entry name" value="REC"/>
    <property type="match status" value="1"/>
</dbReference>
<evidence type="ECO:0000259" key="8">
    <source>
        <dbReference type="PROSITE" id="PS50110"/>
    </source>
</evidence>